<dbReference type="KEGG" id="asau:88174462"/>
<dbReference type="GeneID" id="88174462"/>
<gene>
    <name evidence="2" type="ORF">PUMCH_003398</name>
</gene>
<organism evidence="2 3">
    <name type="scientific">Australozyma saopauloensis</name>
    <dbReference type="NCBI Taxonomy" id="291208"/>
    <lineage>
        <taxon>Eukaryota</taxon>
        <taxon>Fungi</taxon>
        <taxon>Dikarya</taxon>
        <taxon>Ascomycota</taxon>
        <taxon>Saccharomycotina</taxon>
        <taxon>Pichiomycetes</taxon>
        <taxon>Metschnikowiaceae</taxon>
        <taxon>Australozyma</taxon>
    </lineage>
</organism>
<evidence type="ECO:0000313" key="2">
    <source>
        <dbReference type="EMBL" id="WPK26053.1"/>
    </source>
</evidence>
<name>A0AAX4HCG9_9ASCO</name>
<dbReference type="AlphaFoldDB" id="A0AAX4HCG9"/>
<keyword evidence="3" id="KW-1185">Reference proteome</keyword>
<dbReference type="EMBL" id="CP138897">
    <property type="protein sequence ID" value="WPK26053.1"/>
    <property type="molecule type" value="Genomic_DNA"/>
</dbReference>
<sequence length="167" mass="17722">MKKAFVAPGDSEALSCRSTYKSASAYDFYDTFIPVFDDNKKLTQPPAIKPEAGQGSSSNRSSRHASLDLSQKNKSLDALALQLHNPLFYLKLLFANHTQSRLATPLNSGAPSLTELVKPSAPGMRSQMGSLLGSSNNVSALAEPVDSAKKLLVESSPKKTAAAPTAV</sequence>
<protein>
    <submittedName>
        <fullName evidence="2">Uncharacterized protein</fullName>
    </submittedName>
</protein>
<evidence type="ECO:0000256" key="1">
    <source>
        <dbReference type="SAM" id="MobiDB-lite"/>
    </source>
</evidence>
<evidence type="ECO:0000313" key="3">
    <source>
        <dbReference type="Proteomes" id="UP001338582"/>
    </source>
</evidence>
<dbReference type="RefSeq" id="XP_062878435.1">
    <property type="nucleotide sequence ID" value="XM_063022365.1"/>
</dbReference>
<dbReference type="Proteomes" id="UP001338582">
    <property type="component" value="Chromosome 4"/>
</dbReference>
<proteinExistence type="predicted"/>
<accession>A0AAX4HCG9</accession>
<reference evidence="2 3" key="1">
    <citation type="submission" date="2023-10" db="EMBL/GenBank/DDBJ databases">
        <title>Draft Genome Sequence of Candida saopaulonensis from a very Premature Infant with Sepsis.</title>
        <authorList>
            <person name="Ning Y."/>
            <person name="Dai R."/>
            <person name="Xiao M."/>
            <person name="Xu Y."/>
            <person name="Yan Q."/>
            <person name="Zhang L."/>
        </authorList>
    </citation>
    <scope>NUCLEOTIDE SEQUENCE [LARGE SCALE GENOMIC DNA]</scope>
    <source>
        <strain evidence="2 3">19XY460</strain>
    </source>
</reference>
<feature type="region of interest" description="Disordered" evidence="1">
    <location>
        <begin position="43"/>
        <end position="69"/>
    </location>
</feature>